<evidence type="ECO:0000256" key="2">
    <source>
        <dbReference type="ARBA" id="ARBA00023242"/>
    </source>
</evidence>
<evidence type="ECO:0000313" key="6">
    <source>
        <dbReference type="Proteomes" id="UP001565368"/>
    </source>
</evidence>
<proteinExistence type="predicted"/>
<protein>
    <submittedName>
        <fullName evidence="5">R8 protein</fullName>
    </submittedName>
</protein>
<feature type="domain" description="Rad21/Rec8-like protein N-terminal" evidence="4">
    <location>
        <begin position="1"/>
        <end position="96"/>
    </location>
</feature>
<name>A0ABR3Q951_9TREE</name>
<dbReference type="InterPro" id="IPR039781">
    <property type="entry name" value="Rad21/Rec8-like"/>
</dbReference>
<evidence type="ECO:0000259" key="4">
    <source>
        <dbReference type="Pfam" id="PF04825"/>
    </source>
</evidence>
<gene>
    <name evidence="5" type="primary">rec8_1</name>
    <name evidence="5" type="ORF">Q8F55_001826</name>
</gene>
<dbReference type="InterPro" id="IPR006910">
    <property type="entry name" value="Rad21_Rec8_N"/>
</dbReference>
<keyword evidence="2" id="KW-0539">Nucleus</keyword>
<reference evidence="5 6" key="1">
    <citation type="submission" date="2023-08" db="EMBL/GenBank/DDBJ databases">
        <title>Annotated Genome Sequence of Vanrija albida AlHP1.</title>
        <authorList>
            <person name="Herzog R."/>
        </authorList>
    </citation>
    <scope>NUCLEOTIDE SEQUENCE [LARGE SCALE GENOMIC DNA]</scope>
    <source>
        <strain evidence="5 6">AlHP1</strain>
    </source>
</reference>
<organism evidence="5 6">
    <name type="scientific">Vanrija albida</name>
    <dbReference type="NCBI Taxonomy" id="181172"/>
    <lineage>
        <taxon>Eukaryota</taxon>
        <taxon>Fungi</taxon>
        <taxon>Dikarya</taxon>
        <taxon>Basidiomycota</taxon>
        <taxon>Agaricomycotina</taxon>
        <taxon>Tremellomycetes</taxon>
        <taxon>Trichosporonales</taxon>
        <taxon>Trichosporonaceae</taxon>
        <taxon>Vanrija</taxon>
    </lineage>
</organism>
<keyword evidence="6" id="KW-1185">Reference proteome</keyword>
<evidence type="ECO:0000256" key="3">
    <source>
        <dbReference type="SAM" id="MobiDB-lite"/>
    </source>
</evidence>
<sequence>MFFPEDFILTKKGGSSLGIIWLMGTLGPHDKKLGRNSKAITNVKISRVCDDIAEPAEPMSLRLSSHLLVGVTRVYGRNYGIFAAEVQNFHTLLRRSEVSFGSGKGADNGGIDLPGGGISRIDQITFAPFNPDIDVITNLDFEFINWNDPNFGRAANSRKRRASSKLSSLPTQQTQEESDDEDDLEDADDHTGRMRRKRKRTGTPLFSNSQEPHGRGYLHDQDEGDLGPVLMEELDKPDFEPLDLGLDGDLIMPPSDDFSAGGNMFDGPGDFGTLDMDFAQ</sequence>
<comment type="subcellular location">
    <subcellularLocation>
        <location evidence="1">Nucleus</location>
    </subcellularLocation>
</comment>
<accession>A0ABR3Q951</accession>
<comment type="caution">
    <text evidence="5">The sequence shown here is derived from an EMBL/GenBank/DDBJ whole genome shotgun (WGS) entry which is preliminary data.</text>
</comment>
<feature type="region of interest" description="Disordered" evidence="3">
    <location>
        <begin position="238"/>
        <end position="266"/>
    </location>
</feature>
<dbReference type="PANTHER" id="PTHR12585:SF51">
    <property type="entry name" value="MEIOTIC RECOMBINATION PROTEIN REC8"/>
    <property type="match status" value="1"/>
</dbReference>
<feature type="region of interest" description="Disordered" evidence="3">
    <location>
        <begin position="157"/>
        <end position="225"/>
    </location>
</feature>
<dbReference type="Pfam" id="PF04825">
    <property type="entry name" value="Rad21_Rec8_N"/>
    <property type="match status" value="1"/>
</dbReference>
<evidence type="ECO:0000256" key="1">
    <source>
        <dbReference type="ARBA" id="ARBA00004123"/>
    </source>
</evidence>
<dbReference type="Proteomes" id="UP001565368">
    <property type="component" value="Unassembled WGS sequence"/>
</dbReference>
<evidence type="ECO:0000313" key="5">
    <source>
        <dbReference type="EMBL" id="KAL1410883.1"/>
    </source>
</evidence>
<dbReference type="GeneID" id="95982869"/>
<dbReference type="EMBL" id="JBBXJM010000002">
    <property type="protein sequence ID" value="KAL1410883.1"/>
    <property type="molecule type" value="Genomic_DNA"/>
</dbReference>
<feature type="compositionally biased region" description="Acidic residues" evidence="3">
    <location>
        <begin position="176"/>
        <end position="188"/>
    </location>
</feature>
<feature type="compositionally biased region" description="Basic and acidic residues" evidence="3">
    <location>
        <begin position="212"/>
        <end position="221"/>
    </location>
</feature>
<dbReference type="PANTHER" id="PTHR12585">
    <property type="entry name" value="SCC1 / RAD21 FAMILY MEMBER"/>
    <property type="match status" value="1"/>
</dbReference>
<dbReference type="RefSeq" id="XP_069210827.1">
    <property type="nucleotide sequence ID" value="XM_069350441.1"/>
</dbReference>